<evidence type="ECO:0000259" key="9">
    <source>
        <dbReference type="Pfam" id="PF00501"/>
    </source>
</evidence>
<comment type="similarity">
    <text evidence="1">Belongs to the ATP-dependent AMP-binding enzyme family.</text>
</comment>
<dbReference type="GO" id="GO:0031956">
    <property type="term" value="F:medium-chain fatty acid-CoA ligase activity"/>
    <property type="evidence" value="ECO:0007669"/>
    <property type="project" value="UniProtKB-EC"/>
</dbReference>
<dbReference type="AlphaFoldDB" id="A0A444U7C7"/>
<evidence type="ECO:0000256" key="1">
    <source>
        <dbReference type="ARBA" id="ARBA00006432"/>
    </source>
</evidence>
<dbReference type="InterPro" id="IPR000873">
    <property type="entry name" value="AMP-dep_synth/lig_dom"/>
</dbReference>
<dbReference type="InterPro" id="IPR020845">
    <property type="entry name" value="AMP-binding_CS"/>
</dbReference>
<dbReference type="Pfam" id="PF00501">
    <property type="entry name" value="AMP-binding"/>
    <property type="match status" value="1"/>
</dbReference>
<evidence type="ECO:0000256" key="4">
    <source>
        <dbReference type="ARBA" id="ARBA00037247"/>
    </source>
</evidence>
<dbReference type="InterPro" id="IPR042099">
    <property type="entry name" value="ANL_N_sf"/>
</dbReference>
<accession>A0A444U7C7</accession>
<evidence type="ECO:0000256" key="5">
    <source>
        <dbReference type="ARBA" id="ARBA00039009"/>
    </source>
</evidence>
<protein>
    <recommendedName>
        <fullName evidence="6">Medium-chain acyl-CoA ligase ACSF2, mitochondrial</fullName>
        <ecNumber evidence="5">6.2.1.2</ecNumber>
    </recommendedName>
</protein>
<evidence type="ECO:0000313" key="10">
    <source>
        <dbReference type="EMBL" id="RXM31050.1"/>
    </source>
</evidence>
<evidence type="ECO:0000256" key="3">
    <source>
        <dbReference type="ARBA" id="ARBA00023098"/>
    </source>
</evidence>
<sequence>MVEKRPEREALVFMRDGIRKTFAEFKQDVDQLAAGLLALGLKRGARLGMWGPNTYEWLLIQFATAQTGIILVSVNPAYQVKELEFVLQKVGCTAVVCPTQFKTQRYYDMLKQVCPELEKASPGGLKSSSKQPGAFQMSEVMQAGTSKHLEQLRTVQRKLSCDDPINIQFTSGTTGSPKGAVLSHHNIVNNANLIGLRLGYHWKDLRVCLPVPMYHCFAMVGGAMVMALHGCTLVFPSPSFEGRASLEAIQTERHNGRIILPCRGYEEGDEHHEHARAVCEYQRWGPAAPHYTEFTGASLLIHSTPPAAPHYTEFTGASLLIHSTPPAAPHYTEFTGASLLIHSTPPAAPHYTEFTGASLLIHTTPEF</sequence>
<evidence type="ECO:0000256" key="2">
    <source>
        <dbReference type="ARBA" id="ARBA00022598"/>
    </source>
</evidence>
<organism evidence="10 11">
    <name type="scientific">Acipenser ruthenus</name>
    <name type="common">Sterlet sturgeon</name>
    <dbReference type="NCBI Taxonomy" id="7906"/>
    <lineage>
        <taxon>Eukaryota</taxon>
        <taxon>Metazoa</taxon>
        <taxon>Chordata</taxon>
        <taxon>Craniata</taxon>
        <taxon>Vertebrata</taxon>
        <taxon>Euteleostomi</taxon>
        <taxon>Actinopterygii</taxon>
        <taxon>Chondrostei</taxon>
        <taxon>Acipenseriformes</taxon>
        <taxon>Acipenseridae</taxon>
        <taxon>Acipenser</taxon>
    </lineage>
</organism>
<evidence type="ECO:0000256" key="6">
    <source>
        <dbReference type="ARBA" id="ARBA00039638"/>
    </source>
</evidence>
<evidence type="ECO:0000256" key="7">
    <source>
        <dbReference type="ARBA" id="ARBA00047319"/>
    </source>
</evidence>
<dbReference type="Gene3D" id="3.40.50.12780">
    <property type="entry name" value="N-terminal domain of ligase-like"/>
    <property type="match status" value="1"/>
</dbReference>
<keyword evidence="11" id="KW-1185">Reference proteome</keyword>
<keyword evidence="3" id="KW-0443">Lipid metabolism</keyword>
<evidence type="ECO:0000256" key="8">
    <source>
        <dbReference type="ARBA" id="ARBA00048277"/>
    </source>
</evidence>
<dbReference type="GO" id="GO:0006631">
    <property type="term" value="P:fatty acid metabolic process"/>
    <property type="evidence" value="ECO:0007669"/>
    <property type="project" value="TreeGrafter"/>
</dbReference>
<keyword evidence="2" id="KW-0436">Ligase</keyword>
<dbReference type="PANTHER" id="PTHR43201:SF5">
    <property type="entry name" value="MEDIUM-CHAIN ACYL-COA LIGASE ACSF2, MITOCHONDRIAL"/>
    <property type="match status" value="1"/>
</dbReference>
<name>A0A444U7C7_ACIRT</name>
<proteinExistence type="inferred from homology"/>
<dbReference type="EMBL" id="SCEB01215145">
    <property type="protein sequence ID" value="RXM31050.1"/>
    <property type="molecule type" value="Genomic_DNA"/>
</dbReference>
<evidence type="ECO:0000313" key="11">
    <source>
        <dbReference type="Proteomes" id="UP000289886"/>
    </source>
</evidence>
<dbReference type="EC" id="6.2.1.2" evidence="5"/>
<gene>
    <name evidence="10" type="ORF">EOD39_7307</name>
</gene>
<comment type="catalytic activity">
    <reaction evidence="7">
        <text>octanoate + ATP + CoA = octanoyl-CoA + AMP + diphosphate</text>
        <dbReference type="Rhea" id="RHEA:33631"/>
        <dbReference type="ChEBI" id="CHEBI:25646"/>
        <dbReference type="ChEBI" id="CHEBI:30616"/>
        <dbReference type="ChEBI" id="CHEBI:33019"/>
        <dbReference type="ChEBI" id="CHEBI:57287"/>
        <dbReference type="ChEBI" id="CHEBI:57386"/>
        <dbReference type="ChEBI" id="CHEBI:456215"/>
    </reaction>
</comment>
<dbReference type="Proteomes" id="UP000289886">
    <property type="component" value="Unassembled WGS sequence"/>
</dbReference>
<comment type="function">
    <text evidence="4">Acyl-CoA synthases catalyze the initial reaction in fatty acid metabolism, by forming a thioester with CoA. Has some preference toward medium-chain substrates. Plays a role in adipocyte differentiation.</text>
</comment>
<feature type="domain" description="AMP-dependent synthetase/ligase" evidence="9">
    <location>
        <begin position="2"/>
        <end position="253"/>
    </location>
</feature>
<dbReference type="PROSITE" id="PS00455">
    <property type="entry name" value="AMP_BINDING"/>
    <property type="match status" value="1"/>
</dbReference>
<dbReference type="PANTHER" id="PTHR43201">
    <property type="entry name" value="ACYL-COA SYNTHETASE"/>
    <property type="match status" value="1"/>
</dbReference>
<dbReference type="SUPFAM" id="SSF56801">
    <property type="entry name" value="Acetyl-CoA synthetase-like"/>
    <property type="match status" value="1"/>
</dbReference>
<comment type="caution">
    <text evidence="10">The sequence shown here is derived from an EMBL/GenBank/DDBJ whole genome shotgun (WGS) entry which is preliminary data.</text>
</comment>
<comment type="catalytic activity">
    <reaction evidence="8">
        <text>a medium-chain fatty acid + ATP + CoA = a medium-chain fatty acyl-CoA + AMP + diphosphate</text>
        <dbReference type="Rhea" id="RHEA:48340"/>
        <dbReference type="ChEBI" id="CHEBI:30616"/>
        <dbReference type="ChEBI" id="CHEBI:33019"/>
        <dbReference type="ChEBI" id="CHEBI:57287"/>
        <dbReference type="ChEBI" id="CHEBI:59558"/>
        <dbReference type="ChEBI" id="CHEBI:90546"/>
        <dbReference type="ChEBI" id="CHEBI:456215"/>
        <dbReference type="EC" id="6.2.1.2"/>
    </reaction>
</comment>
<reference evidence="10 11" key="1">
    <citation type="submission" date="2019-01" db="EMBL/GenBank/DDBJ databases">
        <title>Draft Genome and Complete Hox-Cluster Characterization of the Sterlet Sturgeon (Acipenser ruthenus).</title>
        <authorList>
            <person name="Wei Q."/>
        </authorList>
    </citation>
    <scope>NUCLEOTIDE SEQUENCE [LARGE SCALE GENOMIC DNA]</scope>
    <source>
        <strain evidence="10">WHYD16114868_AA</strain>
        <tissue evidence="10">Blood</tissue>
    </source>
</reference>